<reference evidence="1" key="1">
    <citation type="submission" date="2019-02" db="EMBL/GenBank/DDBJ databases">
        <authorList>
            <person name="Gruber-Vodicka R. H."/>
            <person name="Seah K. B. B."/>
        </authorList>
    </citation>
    <scope>NUCLEOTIDE SEQUENCE</scope>
    <source>
        <strain evidence="1">BECK_DK161</strain>
    </source>
</reference>
<gene>
    <name evidence="1" type="ORF">BECKDK2373C_GA0170839_102413</name>
</gene>
<dbReference type="AlphaFoldDB" id="A0A450SAH3"/>
<accession>A0A450SAH3</accession>
<protein>
    <submittedName>
        <fullName evidence="1">Uncharacterized protein</fullName>
    </submittedName>
</protein>
<sequence length="84" mass="9221">MNTRQPIEDNDDMRGEYDFATMEGGVRGKYAKAFEETAIAILLDKDVAEIFPDSRSVNEALRTLAHVLRGENGGACSPRTSDVS</sequence>
<dbReference type="EMBL" id="CAADEY010000024">
    <property type="protein sequence ID" value="VFJ49129.1"/>
    <property type="molecule type" value="Genomic_DNA"/>
</dbReference>
<proteinExistence type="predicted"/>
<name>A0A450SAH3_9GAMM</name>
<evidence type="ECO:0000313" key="1">
    <source>
        <dbReference type="EMBL" id="VFJ49129.1"/>
    </source>
</evidence>
<organism evidence="1">
    <name type="scientific">Candidatus Kentrum sp. DK</name>
    <dbReference type="NCBI Taxonomy" id="2126562"/>
    <lineage>
        <taxon>Bacteria</taxon>
        <taxon>Pseudomonadati</taxon>
        <taxon>Pseudomonadota</taxon>
        <taxon>Gammaproteobacteria</taxon>
        <taxon>Candidatus Kentrum</taxon>
    </lineage>
</organism>